<proteinExistence type="predicted"/>
<sequence>MRAMRPDQQPRLQQLLQQGLAAAGVLGGAAAVVSATQVIATAQVGDMQLSDPMMLGSTSKSITGQAVRQLAEQGLIDLHAPLRTYLQGAKVLPDATVREVAQHRSGLRSDSTLAKNKKFRYANQNYNYLGELVEQVSGLPFLEYVQRNIAPGAGASAHYGHGGIFGHWYRARKFSTDRSSWIQPPSGALTMSTLTAAQYLQDQLAQPLLRIDAAPADHSPAVAGIFGELGNYGFGWIEKEHAGHKIYLHSGKVPGATSVFAVIPGLDRGLVLLVPYGEFLCATPLVEKVAEALLQFVMGEEVTSMPAVGRDRRVRHWKIGAACFAGLAVAIGLAMLSRWVQLPWLGLVIVIAGAVGFRVVSGTPTRWIIRFVPELFVVLVLALLCTLAVVV</sequence>
<organism evidence="3 4">
    <name type="scientific">Corynebacterium canis</name>
    <dbReference type="NCBI Taxonomy" id="679663"/>
    <lineage>
        <taxon>Bacteria</taxon>
        <taxon>Bacillati</taxon>
        <taxon>Actinomycetota</taxon>
        <taxon>Actinomycetes</taxon>
        <taxon>Mycobacteriales</taxon>
        <taxon>Corynebacteriaceae</taxon>
        <taxon>Corynebacterium</taxon>
    </lineage>
</organism>
<evidence type="ECO:0000313" key="4">
    <source>
        <dbReference type="Proteomes" id="UP000320791"/>
    </source>
</evidence>
<keyword evidence="1" id="KW-0472">Membrane</keyword>
<dbReference type="InterPro" id="IPR012338">
    <property type="entry name" value="Beta-lactam/transpept-like"/>
</dbReference>
<dbReference type="PANTHER" id="PTHR46825">
    <property type="entry name" value="D-ALANYL-D-ALANINE-CARBOXYPEPTIDASE/ENDOPEPTIDASE AMPH"/>
    <property type="match status" value="1"/>
</dbReference>
<gene>
    <name evidence="3" type="ORF">FRX94_08680</name>
</gene>
<evidence type="ECO:0000256" key="1">
    <source>
        <dbReference type="SAM" id="Phobius"/>
    </source>
</evidence>
<dbReference type="InterPro" id="IPR050491">
    <property type="entry name" value="AmpC-like"/>
</dbReference>
<feature type="transmembrane region" description="Helical" evidence="1">
    <location>
        <begin position="319"/>
        <end position="336"/>
    </location>
</feature>
<feature type="transmembrane region" description="Helical" evidence="1">
    <location>
        <begin position="367"/>
        <end position="390"/>
    </location>
</feature>
<keyword evidence="1" id="KW-0812">Transmembrane</keyword>
<dbReference type="SUPFAM" id="SSF56601">
    <property type="entry name" value="beta-lactamase/transpeptidase-like"/>
    <property type="match status" value="1"/>
</dbReference>
<dbReference type="AlphaFoldDB" id="A0A5C5UDH7"/>
<comment type="caution">
    <text evidence="3">The sequence shown here is derived from an EMBL/GenBank/DDBJ whole genome shotgun (WGS) entry which is preliminary data.</text>
</comment>
<evidence type="ECO:0000259" key="2">
    <source>
        <dbReference type="Pfam" id="PF00144"/>
    </source>
</evidence>
<evidence type="ECO:0000313" key="3">
    <source>
        <dbReference type="EMBL" id="TWT24224.1"/>
    </source>
</evidence>
<accession>A0A5C5UDH7</accession>
<reference evidence="3 4" key="1">
    <citation type="submission" date="2019-08" db="EMBL/GenBank/DDBJ databases">
        <authorList>
            <person name="Lei W."/>
        </authorList>
    </citation>
    <scope>NUCLEOTIDE SEQUENCE [LARGE SCALE GENOMIC DNA]</scope>
    <source>
        <strain evidence="3 4">CCUG 58627</strain>
    </source>
</reference>
<dbReference type="PANTHER" id="PTHR46825:SF9">
    <property type="entry name" value="BETA-LACTAMASE-RELATED DOMAIN-CONTAINING PROTEIN"/>
    <property type="match status" value="1"/>
</dbReference>
<keyword evidence="1" id="KW-1133">Transmembrane helix</keyword>
<dbReference type="Pfam" id="PF00144">
    <property type="entry name" value="Beta-lactamase"/>
    <property type="match status" value="1"/>
</dbReference>
<feature type="domain" description="Beta-lactamase-related" evidence="2">
    <location>
        <begin position="12"/>
        <end position="274"/>
    </location>
</feature>
<keyword evidence="4" id="KW-1185">Reference proteome</keyword>
<dbReference type="EMBL" id="VOHM01000018">
    <property type="protein sequence ID" value="TWT24224.1"/>
    <property type="molecule type" value="Genomic_DNA"/>
</dbReference>
<dbReference type="InterPro" id="IPR001466">
    <property type="entry name" value="Beta-lactam-related"/>
</dbReference>
<dbReference type="Gene3D" id="3.40.710.10">
    <property type="entry name" value="DD-peptidase/beta-lactamase superfamily"/>
    <property type="match status" value="2"/>
</dbReference>
<dbReference type="Proteomes" id="UP000320791">
    <property type="component" value="Unassembled WGS sequence"/>
</dbReference>
<dbReference type="OrthoDB" id="3174977at2"/>
<feature type="transmembrane region" description="Helical" evidence="1">
    <location>
        <begin position="342"/>
        <end position="360"/>
    </location>
</feature>
<name>A0A5C5UDH7_9CORY</name>
<protein>
    <submittedName>
        <fullName evidence="3">Beta-lactamase family protein</fullName>
    </submittedName>
</protein>